<keyword evidence="8" id="KW-1185">Reference proteome</keyword>
<sequence length="358" mass="38306">MASSSAFRYRHVVVIGASAGGVPALLALAKTLPADFPAPIFMVLHVGAALPSMLPELLSAVSKLPARHPESGELIEPGIIYVAPPAHQLLLNGNWVLVTQGPPEKGFRPSIDTLFRSAASAYGGRVIGVILTGFLSDGALGLQLVQQHGGLTIVQDPHDAEQPAMPTHALALVTPDYLVPLAQLGPLLVRLTTAGAPANRRPPGAKPRGWAAAKLLLLLLWLALVPGLARAQAIAVETVPPLAFGAMFRQYPQARQITWRRFQAWYQASYTQGSNRRLVRFSSNGDVEATGQDIALSALSLPIQHTLTTYYPTRTFCRAIEVTNARTGALTYEMATCETALSRTITLTANGRKIPRPD</sequence>
<comment type="caution">
    <text evidence="7">The sequence shown here is derived from an EMBL/GenBank/DDBJ whole genome shotgun (WGS) entry which is preliminary data.</text>
</comment>
<dbReference type="Gene3D" id="3.10.450.360">
    <property type="match status" value="1"/>
</dbReference>
<dbReference type="AlphaFoldDB" id="A0A502GBA9"/>
<keyword evidence="4" id="KW-0145">Chemotaxis</keyword>
<dbReference type="PANTHER" id="PTHR42872:SF6">
    <property type="entry name" value="PROTEIN-GLUTAMATE METHYLESTERASE_PROTEIN-GLUTAMINE GLUTAMINASE"/>
    <property type="match status" value="1"/>
</dbReference>
<dbReference type="OrthoDB" id="1524092at2"/>
<feature type="domain" description="CheB-type methylesterase" evidence="6">
    <location>
        <begin position="6"/>
        <end position="195"/>
    </location>
</feature>
<dbReference type="Proteomes" id="UP000317646">
    <property type="component" value="Unassembled WGS sequence"/>
</dbReference>
<proteinExistence type="predicted"/>
<gene>
    <name evidence="7" type="ORF">EAH73_22635</name>
</gene>
<dbReference type="EC" id="3.1.1.61" evidence="2"/>
<dbReference type="EMBL" id="RCYZ01000018">
    <property type="protein sequence ID" value="TPG57993.1"/>
    <property type="molecule type" value="Genomic_DNA"/>
</dbReference>
<reference evidence="7 8" key="1">
    <citation type="journal article" date="2019" name="Environ. Microbiol.">
        <title>Species interactions and distinct microbial communities in high Arctic permafrost affected cryosols are associated with the CH4 and CO2 gas fluxes.</title>
        <authorList>
            <person name="Altshuler I."/>
            <person name="Hamel J."/>
            <person name="Turney S."/>
            <person name="Magnuson E."/>
            <person name="Levesque R."/>
            <person name="Greer C."/>
            <person name="Whyte L.G."/>
        </authorList>
    </citation>
    <scope>NUCLEOTIDE SEQUENCE [LARGE SCALE GENOMIC DNA]</scope>
    <source>
        <strain evidence="7 8">S9.2P</strain>
    </source>
</reference>
<dbReference type="GO" id="GO:0006935">
    <property type="term" value="P:chemotaxis"/>
    <property type="evidence" value="ECO:0007669"/>
    <property type="project" value="UniProtKB-UniRule"/>
</dbReference>
<dbReference type="SUPFAM" id="SSF52738">
    <property type="entry name" value="Methylesterase CheB, C-terminal domain"/>
    <property type="match status" value="1"/>
</dbReference>
<feature type="active site" evidence="4">
    <location>
        <position position="18"/>
    </location>
</feature>
<evidence type="ECO:0000256" key="3">
    <source>
        <dbReference type="ARBA" id="ARBA00048267"/>
    </source>
</evidence>
<accession>A0A502GBA9</accession>
<evidence type="ECO:0000259" key="6">
    <source>
        <dbReference type="PROSITE" id="PS50122"/>
    </source>
</evidence>
<keyword evidence="1 4" id="KW-0378">Hydrolase</keyword>
<dbReference type="RefSeq" id="WP_140469730.1">
    <property type="nucleotide sequence ID" value="NZ_RCYZ01000018.1"/>
</dbReference>
<evidence type="ECO:0000256" key="1">
    <source>
        <dbReference type="ARBA" id="ARBA00022801"/>
    </source>
</evidence>
<keyword evidence="5" id="KW-0812">Transmembrane</keyword>
<dbReference type="InterPro" id="IPR000673">
    <property type="entry name" value="Sig_transdc_resp-reg_Me-estase"/>
</dbReference>
<evidence type="ECO:0000256" key="2">
    <source>
        <dbReference type="ARBA" id="ARBA00039140"/>
    </source>
</evidence>
<name>A0A502GBA9_9BACT</name>
<dbReference type="GO" id="GO:0005737">
    <property type="term" value="C:cytoplasm"/>
    <property type="evidence" value="ECO:0007669"/>
    <property type="project" value="InterPro"/>
</dbReference>
<comment type="catalytic activity">
    <reaction evidence="3">
        <text>[protein]-L-glutamate 5-O-methyl ester + H2O = L-glutamyl-[protein] + methanol + H(+)</text>
        <dbReference type="Rhea" id="RHEA:23236"/>
        <dbReference type="Rhea" id="RHEA-COMP:10208"/>
        <dbReference type="Rhea" id="RHEA-COMP:10311"/>
        <dbReference type="ChEBI" id="CHEBI:15377"/>
        <dbReference type="ChEBI" id="CHEBI:15378"/>
        <dbReference type="ChEBI" id="CHEBI:17790"/>
        <dbReference type="ChEBI" id="CHEBI:29973"/>
        <dbReference type="ChEBI" id="CHEBI:82795"/>
        <dbReference type="EC" id="3.1.1.61"/>
    </reaction>
</comment>
<evidence type="ECO:0000313" key="8">
    <source>
        <dbReference type="Proteomes" id="UP000317646"/>
    </source>
</evidence>
<dbReference type="InterPro" id="IPR035909">
    <property type="entry name" value="CheB_C"/>
</dbReference>
<protein>
    <recommendedName>
        <fullName evidence="2">protein-glutamate methylesterase</fullName>
        <ecNumber evidence="2">3.1.1.61</ecNumber>
    </recommendedName>
</protein>
<organism evidence="7 8">
    <name type="scientific">Hymenobacter nivis</name>
    <dbReference type="NCBI Taxonomy" id="1850093"/>
    <lineage>
        <taxon>Bacteria</taxon>
        <taxon>Pseudomonadati</taxon>
        <taxon>Bacteroidota</taxon>
        <taxon>Cytophagia</taxon>
        <taxon>Cytophagales</taxon>
        <taxon>Hymenobacteraceae</taxon>
        <taxon>Hymenobacter</taxon>
    </lineage>
</organism>
<evidence type="ECO:0000256" key="5">
    <source>
        <dbReference type="SAM" id="Phobius"/>
    </source>
</evidence>
<dbReference type="GO" id="GO:0000156">
    <property type="term" value="F:phosphorelay response regulator activity"/>
    <property type="evidence" value="ECO:0007669"/>
    <property type="project" value="InterPro"/>
</dbReference>
<evidence type="ECO:0000313" key="7">
    <source>
        <dbReference type="EMBL" id="TPG57993.1"/>
    </source>
</evidence>
<feature type="transmembrane region" description="Helical" evidence="5">
    <location>
        <begin position="12"/>
        <end position="32"/>
    </location>
</feature>
<keyword evidence="5" id="KW-0472">Membrane</keyword>
<dbReference type="Pfam" id="PF01339">
    <property type="entry name" value="CheB_methylest"/>
    <property type="match status" value="1"/>
</dbReference>
<feature type="active site" evidence="4">
    <location>
        <position position="137"/>
    </location>
</feature>
<dbReference type="GO" id="GO:0008984">
    <property type="term" value="F:protein-glutamate methylesterase activity"/>
    <property type="evidence" value="ECO:0007669"/>
    <property type="project" value="UniProtKB-EC"/>
</dbReference>
<dbReference type="CDD" id="cd16433">
    <property type="entry name" value="CheB"/>
    <property type="match status" value="1"/>
</dbReference>
<evidence type="ECO:0000256" key="4">
    <source>
        <dbReference type="PROSITE-ProRule" id="PRU00050"/>
    </source>
</evidence>
<dbReference type="Gene3D" id="3.40.50.180">
    <property type="entry name" value="Methylesterase CheB, C-terminal domain"/>
    <property type="match status" value="1"/>
</dbReference>
<dbReference type="PANTHER" id="PTHR42872">
    <property type="entry name" value="PROTEIN-GLUTAMATE METHYLESTERASE/PROTEIN-GLUTAMINE GLUTAMINASE"/>
    <property type="match status" value="1"/>
</dbReference>
<feature type="active site" evidence="4">
    <location>
        <position position="45"/>
    </location>
</feature>
<keyword evidence="5" id="KW-1133">Transmembrane helix</keyword>
<dbReference type="PROSITE" id="PS50122">
    <property type="entry name" value="CHEB"/>
    <property type="match status" value="1"/>
</dbReference>